<reference evidence="3" key="1">
    <citation type="submission" date="2023-01" db="EMBL/GenBank/DDBJ databases">
        <title>Metagenome sequencing of chrysophaentin producing Chrysophaeum taylorii.</title>
        <authorList>
            <person name="Davison J."/>
            <person name="Bewley C."/>
        </authorList>
    </citation>
    <scope>NUCLEOTIDE SEQUENCE</scope>
    <source>
        <strain evidence="3">NIES-1699</strain>
    </source>
</reference>
<dbReference type="Proteomes" id="UP001230188">
    <property type="component" value="Unassembled WGS sequence"/>
</dbReference>
<organism evidence="3 4">
    <name type="scientific">Chrysophaeum taylorii</name>
    <dbReference type="NCBI Taxonomy" id="2483200"/>
    <lineage>
        <taxon>Eukaryota</taxon>
        <taxon>Sar</taxon>
        <taxon>Stramenopiles</taxon>
        <taxon>Ochrophyta</taxon>
        <taxon>Pelagophyceae</taxon>
        <taxon>Pelagomonadales</taxon>
        <taxon>Pelagomonadaceae</taxon>
        <taxon>Chrysophaeum</taxon>
    </lineage>
</organism>
<dbReference type="SUPFAM" id="SSF53474">
    <property type="entry name" value="alpha/beta-Hydrolases"/>
    <property type="match status" value="1"/>
</dbReference>
<gene>
    <name evidence="3" type="ORF">CTAYLR_008896</name>
</gene>
<keyword evidence="4" id="KW-1185">Reference proteome</keyword>
<dbReference type="EMBL" id="JAQMWT010000191">
    <property type="protein sequence ID" value="KAJ8607871.1"/>
    <property type="molecule type" value="Genomic_DNA"/>
</dbReference>
<dbReference type="PANTHER" id="PTHR45856">
    <property type="entry name" value="ALPHA/BETA-HYDROLASES SUPERFAMILY PROTEIN"/>
    <property type="match status" value="1"/>
</dbReference>
<dbReference type="InterPro" id="IPR029058">
    <property type="entry name" value="AB_hydrolase_fold"/>
</dbReference>
<accession>A0AAD7UIA0</accession>
<evidence type="ECO:0000259" key="2">
    <source>
        <dbReference type="Pfam" id="PF01764"/>
    </source>
</evidence>
<dbReference type="AlphaFoldDB" id="A0AAD7UIA0"/>
<protein>
    <recommendedName>
        <fullName evidence="2">Fungal lipase-type domain-containing protein</fullName>
    </recommendedName>
</protein>
<evidence type="ECO:0000256" key="1">
    <source>
        <dbReference type="SAM" id="SignalP"/>
    </source>
</evidence>
<dbReference type="InterPro" id="IPR002921">
    <property type="entry name" value="Fungal_lipase-type"/>
</dbReference>
<dbReference type="InterPro" id="IPR051218">
    <property type="entry name" value="Sec_MonoDiacylglyc_Lipase"/>
</dbReference>
<evidence type="ECO:0000313" key="4">
    <source>
        <dbReference type="Proteomes" id="UP001230188"/>
    </source>
</evidence>
<dbReference type="PANTHER" id="PTHR45856:SF11">
    <property type="entry name" value="FUNGAL LIPASE-LIKE DOMAIN-CONTAINING PROTEIN"/>
    <property type="match status" value="1"/>
</dbReference>
<keyword evidence="1" id="KW-0732">Signal</keyword>
<comment type="caution">
    <text evidence="3">The sequence shown here is derived from an EMBL/GenBank/DDBJ whole genome shotgun (WGS) entry which is preliminary data.</text>
</comment>
<dbReference type="CDD" id="cd00519">
    <property type="entry name" value="Lipase_3"/>
    <property type="match status" value="1"/>
</dbReference>
<dbReference type="Pfam" id="PF01764">
    <property type="entry name" value="Lipase_3"/>
    <property type="match status" value="1"/>
</dbReference>
<feature type="chain" id="PRO_5042165979" description="Fungal lipase-type domain-containing protein" evidence="1">
    <location>
        <begin position="18"/>
        <end position="476"/>
    </location>
</feature>
<evidence type="ECO:0000313" key="3">
    <source>
        <dbReference type="EMBL" id="KAJ8607871.1"/>
    </source>
</evidence>
<dbReference type="GO" id="GO:0006629">
    <property type="term" value="P:lipid metabolic process"/>
    <property type="evidence" value="ECO:0007669"/>
    <property type="project" value="InterPro"/>
</dbReference>
<sequence length="476" mass="53604">MCRVWLVACAYVAATAGFRPPPSLAAPKQKGRRLARRAIMDIQHEALEQHQRHQTTVSDATLLSTAIDALGGCVLMNLITYLPGRNSKPFGEFTAEDIAELRNETQAKFFSRSNFNPGRGFPLKDLNSFLQGRLLRFALANGAQELGSAETRMQRRWLYHFEEENYQNAEIAYIQVEDRNPNGVFAVVVDNDRKSVTILFRGSQIRGDWINNMDTRMKVHELPDGRKMRLHRGYLDTLVEKKDEMALIDEIKKILFDEFVGFNPETADEQRLKNKGEYSLSVIGHSRGAALATICGVLLAYDDEVREWFPSSPVTVMSFASSRVGDVDFRRLHQEAEAGGKLRHVRFVSNDDIVPTLPLLSIVAGMRRYTHVGSRVVLGPSETNPIPSFGIDYPDVDGRKGEVVSTLFSTGIATHYTWSYVDRLRVALGDASDDAQSPKLTITDAFDLFFRENKLTDNRNGVSFYSDHYKAESNLI</sequence>
<feature type="domain" description="Fungal lipase-type" evidence="2">
    <location>
        <begin position="198"/>
        <end position="360"/>
    </location>
</feature>
<feature type="signal peptide" evidence="1">
    <location>
        <begin position="1"/>
        <end position="17"/>
    </location>
</feature>
<dbReference type="Gene3D" id="3.40.50.1820">
    <property type="entry name" value="alpha/beta hydrolase"/>
    <property type="match status" value="1"/>
</dbReference>
<proteinExistence type="predicted"/>
<name>A0AAD7UIA0_9STRA</name>